<comment type="similarity">
    <text evidence="2 6">Belongs to the OXA1/ALB3/YidC family.</text>
</comment>
<proteinExistence type="inferred from homology"/>
<evidence type="ECO:0000256" key="1">
    <source>
        <dbReference type="ARBA" id="ARBA00004141"/>
    </source>
</evidence>
<dbReference type="Pfam" id="PF02096">
    <property type="entry name" value="60KD_IMP"/>
    <property type="match status" value="1"/>
</dbReference>
<dbReference type="InterPro" id="IPR028055">
    <property type="entry name" value="YidC/Oxa/ALB_C"/>
</dbReference>
<comment type="caution">
    <text evidence="9">The sequence shown here is derived from an EMBL/GenBank/DDBJ whole genome shotgun (WGS) entry which is preliminary data.</text>
</comment>
<dbReference type="GO" id="GO:0033617">
    <property type="term" value="P:mitochondrial respiratory chain complex IV assembly"/>
    <property type="evidence" value="ECO:0007669"/>
    <property type="project" value="TreeGrafter"/>
</dbReference>
<evidence type="ECO:0000313" key="9">
    <source>
        <dbReference type="EMBL" id="CAF9926987.1"/>
    </source>
</evidence>
<dbReference type="OrthoDB" id="2148490at2759"/>
<keyword evidence="5 7" id="KW-0472">Membrane</keyword>
<protein>
    <recommendedName>
        <fullName evidence="8">Membrane insertase YidC/Oxa/ALB C-terminal domain-containing protein</fullName>
    </recommendedName>
</protein>
<dbReference type="GO" id="GO:0032977">
    <property type="term" value="F:membrane insertase activity"/>
    <property type="evidence" value="ECO:0007669"/>
    <property type="project" value="InterPro"/>
</dbReference>
<evidence type="ECO:0000256" key="7">
    <source>
        <dbReference type="SAM" id="Phobius"/>
    </source>
</evidence>
<dbReference type="GO" id="GO:0032979">
    <property type="term" value="P:protein insertion into mitochondrial inner membrane from matrix"/>
    <property type="evidence" value="ECO:0007669"/>
    <property type="project" value="TreeGrafter"/>
</dbReference>
<dbReference type="EMBL" id="CAJPDQ010000026">
    <property type="protein sequence ID" value="CAF9926987.1"/>
    <property type="molecule type" value="Genomic_DNA"/>
</dbReference>
<organism evidence="9 10">
    <name type="scientific">Gomphillus americanus</name>
    <dbReference type="NCBI Taxonomy" id="1940652"/>
    <lineage>
        <taxon>Eukaryota</taxon>
        <taxon>Fungi</taxon>
        <taxon>Dikarya</taxon>
        <taxon>Ascomycota</taxon>
        <taxon>Pezizomycotina</taxon>
        <taxon>Lecanoromycetes</taxon>
        <taxon>OSLEUM clade</taxon>
        <taxon>Ostropomycetidae</taxon>
        <taxon>Ostropales</taxon>
        <taxon>Graphidaceae</taxon>
        <taxon>Gomphilloideae</taxon>
        <taxon>Gomphillus</taxon>
    </lineage>
</organism>
<keyword evidence="3 6" id="KW-0812">Transmembrane</keyword>
<evidence type="ECO:0000256" key="2">
    <source>
        <dbReference type="ARBA" id="ARBA00009877"/>
    </source>
</evidence>
<evidence type="ECO:0000259" key="8">
    <source>
        <dbReference type="Pfam" id="PF02096"/>
    </source>
</evidence>
<keyword evidence="4 7" id="KW-1133">Transmembrane helix</keyword>
<gene>
    <name evidence="9" type="ORF">GOMPHAMPRED_004285</name>
</gene>
<name>A0A8H3FQ45_9LECA</name>
<keyword evidence="10" id="KW-1185">Reference proteome</keyword>
<dbReference type="GO" id="GO:0005743">
    <property type="term" value="C:mitochondrial inner membrane"/>
    <property type="evidence" value="ECO:0007669"/>
    <property type="project" value="TreeGrafter"/>
</dbReference>
<feature type="transmembrane region" description="Helical" evidence="7">
    <location>
        <begin position="165"/>
        <end position="184"/>
    </location>
</feature>
<feature type="domain" description="Membrane insertase YidC/Oxa/ALB C-terminal" evidence="8">
    <location>
        <begin position="18"/>
        <end position="243"/>
    </location>
</feature>
<evidence type="ECO:0000256" key="3">
    <source>
        <dbReference type="ARBA" id="ARBA00022692"/>
    </source>
</evidence>
<feature type="transmembrane region" description="Helical" evidence="7">
    <location>
        <begin position="222"/>
        <end position="242"/>
    </location>
</feature>
<dbReference type="Proteomes" id="UP000664169">
    <property type="component" value="Unassembled WGS sequence"/>
</dbReference>
<accession>A0A8H3FQ45</accession>
<feature type="transmembrane region" description="Helical" evidence="7">
    <location>
        <begin position="196"/>
        <end position="216"/>
    </location>
</feature>
<dbReference type="PANTHER" id="PTHR12428">
    <property type="entry name" value="OXA1"/>
    <property type="match status" value="1"/>
</dbReference>
<dbReference type="InterPro" id="IPR001708">
    <property type="entry name" value="YidC/ALB3/OXA1/COX18"/>
</dbReference>
<evidence type="ECO:0000256" key="6">
    <source>
        <dbReference type="RuleBase" id="RU003945"/>
    </source>
</evidence>
<reference evidence="9" key="1">
    <citation type="submission" date="2021-03" db="EMBL/GenBank/DDBJ databases">
        <authorList>
            <person name="Tagirdzhanova G."/>
        </authorList>
    </citation>
    <scope>NUCLEOTIDE SEQUENCE</scope>
</reference>
<feature type="transmembrane region" description="Helical" evidence="7">
    <location>
        <begin position="91"/>
        <end position="112"/>
    </location>
</feature>
<evidence type="ECO:0000313" key="10">
    <source>
        <dbReference type="Proteomes" id="UP000664169"/>
    </source>
</evidence>
<evidence type="ECO:0000256" key="5">
    <source>
        <dbReference type="ARBA" id="ARBA00023136"/>
    </source>
</evidence>
<feature type="transmembrane region" description="Helical" evidence="7">
    <location>
        <begin position="12"/>
        <end position="34"/>
    </location>
</feature>
<sequence length="286" mass="32605">MSTLHSTTGLSWVYVLPITAVAIRSIVVVPLSIWSRVNLKKLRNVQPLLLSWMIKLQRQVRRENPDLHPKIYEKMIRTEHKKKSTDIRKHFGISTLPIYAPLMQIPFFLVAIETIRQMCTEESGILGRISSWISGEERHAVITIQDSLGIEGALWFQDLLQPDPYYILPVALSGMLYGSIVYNERVQNRILSTSRVARFSWVSTVLKVIPFGMLTVTPHLPAAMLLYWVSSSAFALTTTFAMEKLMPIPKAMVPCRPPVKPYMKDYLASQQNSSRSAFSKWVSENL</sequence>
<dbReference type="AlphaFoldDB" id="A0A8H3FQ45"/>
<evidence type="ECO:0000256" key="4">
    <source>
        <dbReference type="ARBA" id="ARBA00022989"/>
    </source>
</evidence>
<comment type="subcellular location">
    <subcellularLocation>
        <location evidence="1 6">Membrane</location>
        <topology evidence="1 6">Multi-pass membrane protein</topology>
    </subcellularLocation>
</comment>
<dbReference type="PANTHER" id="PTHR12428:SF65">
    <property type="entry name" value="CYTOCHROME C OXIDASE ASSEMBLY PROTEIN COX18, MITOCHONDRIAL"/>
    <property type="match status" value="1"/>
</dbReference>